<dbReference type="InterPro" id="IPR011057">
    <property type="entry name" value="Mss4-like_sf"/>
</dbReference>
<accession>A0A3P8W401</accession>
<evidence type="ECO:0000256" key="1">
    <source>
        <dbReference type="ARBA" id="ARBA00014759"/>
    </source>
</evidence>
<dbReference type="OrthoDB" id="10248936at2759"/>
<dbReference type="Pfam" id="PF00838">
    <property type="entry name" value="TCTP"/>
    <property type="match status" value="1"/>
</dbReference>
<dbReference type="Gene3D" id="2.170.150.10">
    <property type="entry name" value="Metal Binding Protein, Guanine Nucleotide Exchange Factor, Chain A"/>
    <property type="match status" value="1"/>
</dbReference>
<sequence length="170" mass="19486">MIIFQDIITGDEMFSDAFKYREIQDGFFYEVEGKTETRKEGFDDSLIGANPSAEEQQEGNDDAVSSGINIVLNHKLVEVHFTKATYKAYVKDYMKSIKAKLQETNPKRVDVFMKDAQAAVKMIMENFMNYQFFIGESSNPDGMTALLDYREDGITPFMLFFKDGLDVVKF</sequence>
<reference evidence="4 5" key="1">
    <citation type="journal article" date="2014" name="Nat. Genet.">
        <title>Whole-genome sequence of a flatfish provides insights into ZW sex chromosome evolution and adaptation to a benthic lifestyle.</title>
        <authorList>
            <person name="Chen S."/>
            <person name="Zhang G."/>
            <person name="Shao C."/>
            <person name="Huang Q."/>
            <person name="Liu G."/>
            <person name="Zhang P."/>
            <person name="Song W."/>
            <person name="An N."/>
            <person name="Chalopin D."/>
            <person name="Volff J.N."/>
            <person name="Hong Y."/>
            <person name="Li Q."/>
            <person name="Sha Z."/>
            <person name="Zhou H."/>
            <person name="Xie M."/>
            <person name="Yu Q."/>
            <person name="Liu Y."/>
            <person name="Xiang H."/>
            <person name="Wang N."/>
            <person name="Wu K."/>
            <person name="Yang C."/>
            <person name="Zhou Q."/>
            <person name="Liao X."/>
            <person name="Yang L."/>
            <person name="Hu Q."/>
            <person name="Zhang J."/>
            <person name="Meng L."/>
            <person name="Jin L."/>
            <person name="Tian Y."/>
            <person name="Lian J."/>
            <person name="Yang J."/>
            <person name="Miao G."/>
            <person name="Liu S."/>
            <person name="Liang Z."/>
            <person name="Yan F."/>
            <person name="Li Y."/>
            <person name="Sun B."/>
            <person name="Zhang H."/>
            <person name="Zhang J."/>
            <person name="Zhu Y."/>
            <person name="Du M."/>
            <person name="Zhao Y."/>
            <person name="Schartl M."/>
            <person name="Tang Q."/>
            <person name="Wang J."/>
        </authorList>
    </citation>
    <scope>NUCLEOTIDE SEQUENCE</scope>
</reference>
<dbReference type="InterPro" id="IPR018103">
    <property type="entry name" value="Translation_control_tumour_CS"/>
</dbReference>
<dbReference type="GeneTree" id="ENSGT00390000006051"/>
<dbReference type="SUPFAM" id="SSF51316">
    <property type="entry name" value="Mss4-like"/>
    <property type="match status" value="1"/>
</dbReference>
<dbReference type="InterPro" id="IPR034737">
    <property type="entry name" value="TCTP"/>
</dbReference>
<dbReference type="GO" id="GO:0005509">
    <property type="term" value="F:calcium ion binding"/>
    <property type="evidence" value="ECO:0007669"/>
    <property type="project" value="TreeGrafter"/>
</dbReference>
<dbReference type="InterPro" id="IPR011323">
    <property type="entry name" value="Mss4/transl-control_tumour"/>
</dbReference>
<evidence type="ECO:0000256" key="2">
    <source>
        <dbReference type="PROSITE-ProRule" id="PRU01133"/>
    </source>
</evidence>
<dbReference type="FunFam" id="2.170.150.10:FF:000002">
    <property type="entry name" value="Translationally-controlled tumor protein homolog"/>
    <property type="match status" value="1"/>
</dbReference>
<dbReference type="KEGG" id="csem:103392296"/>
<dbReference type="PANTHER" id="PTHR11991:SF0">
    <property type="entry name" value="TRANSLATIONALLY-CONTROLLED TUMOR PROTEIN"/>
    <property type="match status" value="1"/>
</dbReference>
<evidence type="ECO:0000313" key="4">
    <source>
        <dbReference type="Ensembl" id="ENSCSEP00000021354.1"/>
    </source>
</evidence>
<dbReference type="STRING" id="244447.ENSCSEP00000021354"/>
<reference evidence="4" key="3">
    <citation type="submission" date="2025-09" db="UniProtKB">
        <authorList>
            <consortium name="Ensembl"/>
        </authorList>
    </citation>
    <scope>IDENTIFICATION</scope>
</reference>
<keyword evidence="5" id="KW-1185">Reference proteome</keyword>
<evidence type="ECO:0000259" key="3">
    <source>
        <dbReference type="PROSITE" id="PS51797"/>
    </source>
</evidence>
<dbReference type="CTD" id="7178"/>
<proteinExistence type="inferred from homology"/>
<dbReference type="PROSITE" id="PS01002">
    <property type="entry name" value="TCTP_1"/>
    <property type="match status" value="1"/>
</dbReference>
<dbReference type="PROSITE" id="PS51797">
    <property type="entry name" value="TCTP_3"/>
    <property type="match status" value="1"/>
</dbReference>
<dbReference type="OMA" id="CAMITEG"/>
<name>A0A3P8W401_CYNSE</name>
<dbReference type="AlphaFoldDB" id="A0A3P8W401"/>
<comment type="similarity">
    <text evidence="2">Belongs to the TCTP family.</text>
</comment>
<evidence type="ECO:0000313" key="5">
    <source>
        <dbReference type="Proteomes" id="UP000265120"/>
    </source>
</evidence>
<protein>
    <recommendedName>
        <fullName evidence="1">Translationally-controlled tumor protein homolog</fullName>
    </recommendedName>
</protein>
<dbReference type="Proteomes" id="UP000265120">
    <property type="component" value="Chromosome 16"/>
</dbReference>
<dbReference type="FunCoup" id="A0A3P8W401">
    <property type="interactions" value="1961"/>
</dbReference>
<dbReference type="PRINTS" id="PR01653">
    <property type="entry name" value="TCTPROTEIN"/>
</dbReference>
<dbReference type="PANTHER" id="PTHR11991">
    <property type="entry name" value="TRANSLATIONALLY CONTROLLED TUMOR PROTEIN-RELATED"/>
    <property type="match status" value="1"/>
</dbReference>
<reference evidence="4" key="2">
    <citation type="submission" date="2025-08" db="UniProtKB">
        <authorList>
            <consortium name="Ensembl"/>
        </authorList>
    </citation>
    <scope>IDENTIFICATION</scope>
</reference>
<feature type="domain" description="TCTP" evidence="3">
    <location>
        <begin position="1"/>
        <end position="170"/>
    </location>
</feature>
<dbReference type="RefSeq" id="XP_008327101.1">
    <property type="nucleotide sequence ID" value="XM_008328879.3"/>
</dbReference>
<dbReference type="GO" id="GO:0005737">
    <property type="term" value="C:cytoplasm"/>
    <property type="evidence" value="ECO:0007669"/>
    <property type="project" value="TreeGrafter"/>
</dbReference>
<dbReference type="InParanoid" id="A0A3P8W401"/>
<organism evidence="4 5">
    <name type="scientific">Cynoglossus semilaevis</name>
    <name type="common">Tongue sole</name>
    <dbReference type="NCBI Taxonomy" id="244447"/>
    <lineage>
        <taxon>Eukaryota</taxon>
        <taxon>Metazoa</taxon>
        <taxon>Chordata</taxon>
        <taxon>Craniata</taxon>
        <taxon>Vertebrata</taxon>
        <taxon>Euteleostomi</taxon>
        <taxon>Actinopterygii</taxon>
        <taxon>Neopterygii</taxon>
        <taxon>Teleostei</taxon>
        <taxon>Neoteleostei</taxon>
        <taxon>Acanthomorphata</taxon>
        <taxon>Carangaria</taxon>
        <taxon>Pleuronectiformes</taxon>
        <taxon>Pleuronectoidei</taxon>
        <taxon>Cynoglossidae</taxon>
        <taxon>Cynoglossinae</taxon>
        <taxon>Cynoglossus</taxon>
    </lineage>
</organism>
<dbReference type="InterPro" id="IPR018105">
    <property type="entry name" value="Translational_control_tumour_p"/>
</dbReference>
<dbReference type="Ensembl" id="ENSCSET00000021628.1">
    <property type="protein sequence ID" value="ENSCSEP00000021354.1"/>
    <property type="gene ID" value="ENSCSEG00000013637.1"/>
</dbReference>
<dbReference type="GeneID" id="103392296"/>